<keyword evidence="2" id="KW-0808">Transferase</keyword>
<dbReference type="InterPro" id="IPR003726">
    <property type="entry name" value="HCY_dom"/>
</dbReference>
<dbReference type="GO" id="GO:0032259">
    <property type="term" value="P:methylation"/>
    <property type="evidence" value="ECO:0007669"/>
    <property type="project" value="UniProtKB-KW"/>
</dbReference>
<dbReference type="EMBL" id="CP046415">
    <property type="protein sequence ID" value="QGT78190.1"/>
    <property type="molecule type" value="Genomic_DNA"/>
</dbReference>
<evidence type="ECO:0000313" key="7">
    <source>
        <dbReference type="Proteomes" id="UP000427716"/>
    </source>
</evidence>
<feature type="domain" description="Hcy-binding" evidence="5">
    <location>
        <begin position="32"/>
        <end position="333"/>
    </location>
</feature>
<keyword evidence="7" id="KW-1185">Reference proteome</keyword>
<evidence type="ECO:0000313" key="6">
    <source>
        <dbReference type="EMBL" id="QGT78190.1"/>
    </source>
</evidence>
<reference evidence="6 7" key="1">
    <citation type="submission" date="2019-11" db="EMBL/GenBank/DDBJ databases">
        <authorList>
            <person name="Zhang J."/>
            <person name="Sun C."/>
        </authorList>
    </citation>
    <scope>NUCLEOTIDE SEQUENCE [LARGE SCALE GENOMIC DNA]</scope>
    <source>
        <strain evidence="7">sp2</strain>
    </source>
</reference>
<dbReference type="GO" id="GO:0008270">
    <property type="term" value="F:zinc ion binding"/>
    <property type="evidence" value="ECO:0007669"/>
    <property type="project" value="InterPro"/>
</dbReference>
<evidence type="ECO:0000256" key="4">
    <source>
        <dbReference type="PROSITE-ProRule" id="PRU00333"/>
    </source>
</evidence>
<sequence length="341" mass="36931">MRIVACRSGHRHDAIPVCHNETNSAAIRDGITMTYTRLQAGEVRLLDGATGTELEKRGVPMSTNAWSGSASLDHLDTLERIHRDYIDAGADIITANTYATSRALLELDGLGDQFEAINRAAVRAARQARDRSGRPEVLIAGSLSHRGPIATGSARPDSGAIGLDTMAEALREQAQLLRDEGCDLLLLEMMYDPARMPLVFEAAARTGLPVWAGFSARRGEDGSLLGFGPGDDIPFAQLVSILHDWDVDAAGIMHTPANLISDALDSLRATFDGPLMAYPDSGYFKSLHWQFEDVIEPRELRRYAEGWIEQGAQVLGGCCGLSPEHIAALAPLKRDRRSGTS</sequence>
<organism evidence="6 7">
    <name type="scientific">Guyparkeria halophila</name>
    <dbReference type="NCBI Taxonomy" id="47960"/>
    <lineage>
        <taxon>Bacteria</taxon>
        <taxon>Pseudomonadati</taxon>
        <taxon>Pseudomonadota</taxon>
        <taxon>Gammaproteobacteria</taxon>
        <taxon>Chromatiales</taxon>
        <taxon>Thioalkalibacteraceae</taxon>
        <taxon>Guyparkeria</taxon>
    </lineage>
</organism>
<dbReference type="SUPFAM" id="SSF82282">
    <property type="entry name" value="Homocysteine S-methyltransferase"/>
    <property type="match status" value="1"/>
</dbReference>
<dbReference type="GO" id="GO:0009086">
    <property type="term" value="P:methionine biosynthetic process"/>
    <property type="evidence" value="ECO:0007669"/>
    <property type="project" value="InterPro"/>
</dbReference>
<dbReference type="InterPro" id="IPR036589">
    <property type="entry name" value="HCY_dom_sf"/>
</dbReference>
<accession>A0A6I6CXT5</accession>
<dbReference type="PROSITE" id="PS50970">
    <property type="entry name" value="HCY"/>
    <property type="match status" value="1"/>
</dbReference>
<dbReference type="AlphaFoldDB" id="A0A6I6CXT5"/>
<evidence type="ECO:0000256" key="3">
    <source>
        <dbReference type="PIRSR" id="PIRSR037505-2"/>
    </source>
</evidence>
<keyword evidence="3" id="KW-0479">Metal-binding</keyword>
<keyword evidence="3" id="KW-0862">Zinc</keyword>
<gene>
    <name evidence="6" type="ORF">GM160_04350</name>
</gene>
<keyword evidence="1" id="KW-0489">Methyltransferase</keyword>
<comment type="caution">
    <text evidence="4">Lacks conserved residue(s) required for the propagation of feature annotation.</text>
</comment>
<name>A0A6I6CXT5_9GAMM</name>
<dbReference type="InterPro" id="IPR017226">
    <property type="entry name" value="BHMT-like"/>
</dbReference>
<evidence type="ECO:0000259" key="5">
    <source>
        <dbReference type="PROSITE" id="PS50970"/>
    </source>
</evidence>
<dbReference type="Gene3D" id="3.20.20.330">
    <property type="entry name" value="Homocysteine-binding-like domain"/>
    <property type="match status" value="1"/>
</dbReference>
<dbReference type="KEGG" id="ghl:GM160_04350"/>
<protein>
    <recommendedName>
        <fullName evidence="5">Hcy-binding domain-containing protein</fullName>
    </recommendedName>
</protein>
<evidence type="ECO:0000256" key="2">
    <source>
        <dbReference type="ARBA" id="ARBA00022679"/>
    </source>
</evidence>
<dbReference type="PIRSF" id="PIRSF037505">
    <property type="entry name" value="Betaine_HMT"/>
    <property type="match status" value="1"/>
</dbReference>
<feature type="binding site" evidence="3">
    <location>
        <position position="318"/>
    </location>
    <ligand>
        <name>Zn(2+)</name>
        <dbReference type="ChEBI" id="CHEBI:29105"/>
    </ligand>
</feature>
<dbReference type="GO" id="GO:0008168">
    <property type="term" value="F:methyltransferase activity"/>
    <property type="evidence" value="ECO:0007669"/>
    <property type="project" value="UniProtKB-KW"/>
</dbReference>
<dbReference type="PANTHER" id="PTHR11103:SF18">
    <property type="entry name" value="SLR1189 PROTEIN"/>
    <property type="match status" value="1"/>
</dbReference>
<comment type="cofactor">
    <cofactor evidence="3">
        <name>Zn(2+)</name>
        <dbReference type="ChEBI" id="CHEBI:29105"/>
    </cofactor>
    <text evidence="3">Binds 1 zinc ion per subunit.</text>
</comment>
<dbReference type="Pfam" id="PF02574">
    <property type="entry name" value="S-methyl_trans"/>
    <property type="match status" value="1"/>
</dbReference>
<evidence type="ECO:0000256" key="1">
    <source>
        <dbReference type="ARBA" id="ARBA00022603"/>
    </source>
</evidence>
<feature type="binding site" evidence="3">
    <location>
        <position position="319"/>
    </location>
    <ligand>
        <name>Zn(2+)</name>
        <dbReference type="ChEBI" id="CHEBI:29105"/>
    </ligand>
</feature>
<dbReference type="PANTHER" id="PTHR11103">
    <property type="entry name" value="SLR1189 PROTEIN"/>
    <property type="match status" value="1"/>
</dbReference>
<dbReference type="Proteomes" id="UP000427716">
    <property type="component" value="Chromosome"/>
</dbReference>
<proteinExistence type="predicted"/>